<keyword evidence="12" id="KW-1185">Reference proteome</keyword>
<keyword evidence="4 10" id="KW-1133">Transmembrane helix</keyword>
<evidence type="ECO:0000256" key="6">
    <source>
        <dbReference type="ARBA" id="ARBA00023136"/>
    </source>
</evidence>
<dbReference type="PANTHER" id="PTHR31465">
    <property type="entry name" value="PROTEIN RTA1-RELATED"/>
    <property type="match status" value="1"/>
</dbReference>
<feature type="compositionally biased region" description="Polar residues" evidence="9">
    <location>
        <begin position="443"/>
        <end position="459"/>
    </location>
</feature>
<keyword evidence="5" id="KW-0445">Lipid transport</keyword>
<dbReference type="EMBL" id="CAKXYY010000004">
    <property type="protein sequence ID" value="CAH2351862.1"/>
    <property type="molecule type" value="Genomic_DNA"/>
</dbReference>
<comment type="caution">
    <text evidence="11">The sequence shown here is derived from an EMBL/GenBank/DDBJ whole genome shotgun (WGS) entry which is preliminary data.</text>
</comment>
<comment type="function">
    <text evidence="7">Catalyzes the ATP-dependent translocation of sphingoid long-chain bases (LCBs) from the cytoplasmic site toward the extracytoplasmic side of the membrane (flip-flop). Involved in the establishment of the functional lipid asymmetry of the plasma membrane. Regulates intracellular levels of LCBs, sphingolipid precursors that are growth inhibitory at increased levels.</text>
</comment>
<feature type="transmembrane region" description="Helical" evidence="10">
    <location>
        <begin position="178"/>
        <end position="202"/>
    </location>
</feature>
<dbReference type="GO" id="GO:0000324">
    <property type="term" value="C:fungal-type vacuole"/>
    <property type="evidence" value="ECO:0007669"/>
    <property type="project" value="TreeGrafter"/>
</dbReference>
<keyword evidence="5" id="KW-0813">Transport</keyword>
<feature type="transmembrane region" description="Helical" evidence="10">
    <location>
        <begin position="223"/>
        <end position="249"/>
    </location>
</feature>
<gene>
    <name evidence="11" type="ORF">CLIB1423_04S07624</name>
</gene>
<dbReference type="AlphaFoldDB" id="A0A9P0VXC1"/>
<dbReference type="PANTHER" id="PTHR31465:SF9">
    <property type="entry name" value="SPHINGOID LONG-CHAIN BASE TRANSPORTER RSB1"/>
    <property type="match status" value="1"/>
</dbReference>
<feature type="transmembrane region" description="Helical" evidence="10">
    <location>
        <begin position="255"/>
        <end position="279"/>
    </location>
</feature>
<feature type="region of interest" description="Disordered" evidence="9">
    <location>
        <begin position="443"/>
        <end position="484"/>
    </location>
</feature>
<evidence type="ECO:0000256" key="4">
    <source>
        <dbReference type="ARBA" id="ARBA00022989"/>
    </source>
</evidence>
<dbReference type="OrthoDB" id="3358017at2759"/>
<proteinExistence type="inferred from homology"/>
<evidence type="ECO:0000313" key="11">
    <source>
        <dbReference type="EMBL" id="CAH2351862.1"/>
    </source>
</evidence>
<name>A0A9P0VXC1_9ASCO</name>
<evidence type="ECO:0000256" key="2">
    <source>
        <dbReference type="ARBA" id="ARBA00009969"/>
    </source>
</evidence>
<feature type="transmembrane region" description="Helical" evidence="10">
    <location>
        <begin position="375"/>
        <end position="395"/>
    </location>
</feature>
<evidence type="ECO:0000256" key="7">
    <source>
        <dbReference type="ARBA" id="ARBA00037472"/>
    </source>
</evidence>
<dbReference type="GO" id="GO:0006869">
    <property type="term" value="P:lipid transport"/>
    <property type="evidence" value="ECO:0007669"/>
    <property type="project" value="UniProtKB-KW"/>
</dbReference>
<comment type="similarity">
    <text evidence="2">Belongs to the lipid-translocating exporter (LTE) (TC 9.A.26.1) family.</text>
</comment>
<feature type="transmembrane region" description="Helical" evidence="10">
    <location>
        <begin position="114"/>
        <end position="134"/>
    </location>
</feature>
<dbReference type="Pfam" id="PF04479">
    <property type="entry name" value="RTA1"/>
    <property type="match status" value="1"/>
</dbReference>
<feature type="transmembrane region" description="Helical" evidence="10">
    <location>
        <begin position="146"/>
        <end position="166"/>
    </location>
</feature>
<accession>A0A9P0VXC1</accession>
<comment type="subcellular location">
    <subcellularLocation>
        <location evidence="1">Cell membrane</location>
        <topology evidence="1">Multi-pass membrane protein</topology>
    </subcellularLocation>
</comment>
<dbReference type="GO" id="GO:0005886">
    <property type="term" value="C:plasma membrane"/>
    <property type="evidence" value="ECO:0007669"/>
    <property type="project" value="UniProtKB-SubCell"/>
</dbReference>
<dbReference type="Proteomes" id="UP000837801">
    <property type="component" value="Unassembled WGS sequence"/>
</dbReference>
<sequence>MQSIPQLSLAFSLSTWAPTKIPTSTSLSYVDPTNFPALTSSIVSATSAIMEQTSIGSLYRLSQVIRGAEASLTIIEAQSILATATSNHTKSLCTQAIFDATLNLKSLELEESPYGTHLSVLANCIFMGLFATLLVLHGGFTVWSKFWYFGCCIILGCGFEFAGYLTRFLAISDDRNTVYFLIQIISITMAPAFTMAGVYYLLGTMVVVYGQSHSMLRPIWYSYIFILCDILSLCIQAIGGALAATSVVIYENPAIGTHIMVAGIAFQVLSMTLFIWFLFDFLFRINFRASGKVEFSLSKLFTLTIFHRGSKAVNLHSRILEPYYDPQYRSIRQRRDFQYLPLLIIVSTTLVYVRCVYRVIELLRGWTGYLYTHELYSIIFDSIMIFLASFLLGIFHPVHFFGRGEKLPLRGVNMTTDQEKGGIQHEENEKAIDVKRMYSFQSSKYSNSDDATTLQSLGNEDSRTTRAASGSAASIRSDDSEFHF</sequence>
<keyword evidence="6 10" id="KW-0472">Membrane</keyword>
<organism evidence="11 12">
    <name type="scientific">[Candida] railenensis</name>
    <dbReference type="NCBI Taxonomy" id="45579"/>
    <lineage>
        <taxon>Eukaryota</taxon>
        <taxon>Fungi</taxon>
        <taxon>Dikarya</taxon>
        <taxon>Ascomycota</taxon>
        <taxon>Saccharomycotina</taxon>
        <taxon>Pichiomycetes</taxon>
        <taxon>Debaryomycetaceae</taxon>
        <taxon>Kurtzmaniella</taxon>
    </lineage>
</organism>
<evidence type="ECO:0000256" key="1">
    <source>
        <dbReference type="ARBA" id="ARBA00004651"/>
    </source>
</evidence>
<evidence type="ECO:0000256" key="5">
    <source>
        <dbReference type="ARBA" id="ARBA00023055"/>
    </source>
</evidence>
<evidence type="ECO:0000313" key="12">
    <source>
        <dbReference type="Proteomes" id="UP000837801"/>
    </source>
</evidence>
<protein>
    <recommendedName>
        <fullName evidence="8">Sphingoid long-chain base transporter RSB1</fullName>
    </recommendedName>
</protein>
<evidence type="ECO:0000256" key="3">
    <source>
        <dbReference type="ARBA" id="ARBA00022692"/>
    </source>
</evidence>
<feature type="compositionally biased region" description="Low complexity" evidence="9">
    <location>
        <begin position="465"/>
        <end position="475"/>
    </location>
</feature>
<keyword evidence="3 10" id="KW-0812">Transmembrane</keyword>
<evidence type="ECO:0000256" key="8">
    <source>
        <dbReference type="ARBA" id="ARBA00041117"/>
    </source>
</evidence>
<feature type="transmembrane region" description="Helical" evidence="10">
    <location>
        <begin position="339"/>
        <end position="360"/>
    </location>
</feature>
<evidence type="ECO:0000256" key="10">
    <source>
        <dbReference type="SAM" id="Phobius"/>
    </source>
</evidence>
<dbReference type="InterPro" id="IPR007568">
    <property type="entry name" value="RTA1"/>
</dbReference>
<evidence type="ECO:0000256" key="9">
    <source>
        <dbReference type="SAM" id="MobiDB-lite"/>
    </source>
</evidence>
<reference evidence="11" key="1">
    <citation type="submission" date="2022-03" db="EMBL/GenBank/DDBJ databases">
        <authorList>
            <person name="Legras J.-L."/>
            <person name="Devillers H."/>
            <person name="Grondin C."/>
        </authorList>
    </citation>
    <scope>NUCLEOTIDE SEQUENCE</scope>
    <source>
        <strain evidence="11">CLIB 1423</strain>
    </source>
</reference>